<keyword evidence="3 10" id="KW-0813">Transport</keyword>
<keyword evidence="6" id="KW-0812">Transmembrane</keyword>
<reference evidence="13 14" key="1">
    <citation type="submission" date="2023-02" db="EMBL/GenBank/DDBJ databases">
        <title>Pseudomonas chrutzelriedensis sp. nov., a potently antifungal strain isolated from moss.</title>
        <authorList>
            <person name="Schnyder A."/>
            <person name="Kalawong R."/>
            <person name="Eberl L."/>
            <person name="Agnoli K."/>
        </authorList>
    </citation>
    <scope>NUCLEOTIDE SEQUENCE [LARGE SCALE GENOMIC DNA]</scope>
    <source>
        <strain evidence="13 14">681</strain>
    </source>
</reference>
<evidence type="ECO:0000313" key="13">
    <source>
        <dbReference type="EMBL" id="MDI2593352.1"/>
    </source>
</evidence>
<dbReference type="Gene3D" id="3.30.1360.100">
    <property type="entry name" value="General secretion pathway protein M, EpsM"/>
    <property type="match status" value="1"/>
</dbReference>
<dbReference type="SUPFAM" id="SSF53067">
    <property type="entry name" value="Actin-like ATPase domain"/>
    <property type="match status" value="1"/>
</dbReference>
<dbReference type="Proteomes" id="UP001159100">
    <property type="component" value="Unassembled WGS sequence"/>
</dbReference>
<keyword evidence="9" id="KW-0472">Membrane</keyword>
<evidence type="ECO:0000256" key="9">
    <source>
        <dbReference type="ARBA" id="ARBA00023136"/>
    </source>
</evidence>
<protein>
    <recommendedName>
        <fullName evidence="10">Type II secretion system protein L</fullName>
        <shortName evidence="10">T2SS protein L</shortName>
    </recommendedName>
</protein>
<gene>
    <name evidence="13" type="primary">gspL</name>
    <name evidence="13" type="ORF">POF45_18255</name>
</gene>
<comment type="similarity">
    <text evidence="2 10">Belongs to the GSP L family.</text>
</comment>
<dbReference type="RefSeq" id="WP_259498586.1">
    <property type="nucleotide sequence ID" value="NZ_JARBWL010000002.1"/>
</dbReference>
<dbReference type="InterPro" id="IPR025691">
    <property type="entry name" value="GspL_pp_dom"/>
</dbReference>
<evidence type="ECO:0000256" key="7">
    <source>
        <dbReference type="ARBA" id="ARBA00022927"/>
    </source>
</evidence>
<evidence type="ECO:0000256" key="5">
    <source>
        <dbReference type="ARBA" id="ARBA00022519"/>
    </source>
</evidence>
<feature type="domain" description="GspL cytoplasmic actin-ATPase-like" evidence="11">
    <location>
        <begin position="34"/>
        <end position="211"/>
    </location>
</feature>
<dbReference type="Gene3D" id="3.30.420.380">
    <property type="match status" value="1"/>
</dbReference>
<comment type="caution">
    <text evidence="13">The sequence shown here is derived from an EMBL/GenBank/DDBJ whole genome shotgun (WGS) entry which is preliminary data.</text>
</comment>
<dbReference type="InterPro" id="IPR007812">
    <property type="entry name" value="T2SS_protein-GspL"/>
</dbReference>
<evidence type="ECO:0000256" key="8">
    <source>
        <dbReference type="ARBA" id="ARBA00022989"/>
    </source>
</evidence>
<dbReference type="CDD" id="cd24017">
    <property type="entry name" value="ASKHA_T2SSL_N"/>
    <property type="match status" value="1"/>
</dbReference>
<keyword evidence="4" id="KW-1003">Cell membrane</keyword>
<keyword evidence="8" id="KW-1133">Transmembrane helix</keyword>
<organism evidence="13 14">
    <name type="scientific">Pseudomonas fungipugnans</name>
    <dbReference type="NCBI Taxonomy" id="3024217"/>
    <lineage>
        <taxon>Bacteria</taxon>
        <taxon>Pseudomonadati</taxon>
        <taxon>Pseudomonadota</taxon>
        <taxon>Gammaproteobacteria</taxon>
        <taxon>Pseudomonadales</taxon>
        <taxon>Pseudomonadaceae</taxon>
        <taxon>Pseudomonas</taxon>
    </lineage>
</organism>
<dbReference type="PIRSF" id="PIRSF015761">
    <property type="entry name" value="Protein_L"/>
    <property type="match status" value="1"/>
</dbReference>
<dbReference type="NCBIfam" id="TIGR01709">
    <property type="entry name" value="typeII_sec_gspL"/>
    <property type="match status" value="1"/>
</dbReference>
<dbReference type="InterPro" id="IPR043129">
    <property type="entry name" value="ATPase_NBD"/>
</dbReference>
<evidence type="ECO:0000256" key="2">
    <source>
        <dbReference type="ARBA" id="ARBA00005318"/>
    </source>
</evidence>
<evidence type="ECO:0000256" key="4">
    <source>
        <dbReference type="ARBA" id="ARBA00022475"/>
    </source>
</evidence>
<dbReference type="Pfam" id="PF05134">
    <property type="entry name" value="T2SSL"/>
    <property type="match status" value="1"/>
</dbReference>
<evidence type="ECO:0000256" key="1">
    <source>
        <dbReference type="ARBA" id="ARBA00004377"/>
    </source>
</evidence>
<dbReference type="InterPro" id="IPR024230">
    <property type="entry name" value="GspL_cyto_dom"/>
</dbReference>
<sequence length="369" mass="41390">MKTWLYLTAEGLPQPSSDWPCCFWRNDEVPQVMPLAQAATQLAGRNVVLILPMEACSWWLTDKWPTRRRPTAQALAYAIEDQLAQELDSVHVAAGRVDAAQRYPMLVIERQRLDALLHLLTSLGIEPASLHVDADLLPHDQPCGAWWFGRWIVGGALQARLALTDEARETLSDSLAAPLQWLNEPSTPLTALGNVLSKNARQAIDLRQGEYCQVQRRWPWRLVGTALIMTFLVAWGFTQARSHFLEQEAGRLYAHSLERFKAMYPEQTRIVDLAAQLRALQSGAGVSDATRLARLRSLAEQVIGGSSVEVQRIEYRAGEGWKVQLTANSFAELEQLRERGRQSQLPIKLGSASKDQNRVRAVLTLEEPS</sequence>
<keyword evidence="14" id="KW-1185">Reference proteome</keyword>
<dbReference type="Pfam" id="PF12693">
    <property type="entry name" value="GspL_C"/>
    <property type="match status" value="1"/>
</dbReference>
<evidence type="ECO:0000256" key="3">
    <source>
        <dbReference type="ARBA" id="ARBA00022448"/>
    </source>
</evidence>
<feature type="domain" description="GspL periplasmic" evidence="12">
    <location>
        <begin position="219"/>
        <end position="366"/>
    </location>
</feature>
<keyword evidence="7 10" id="KW-0653">Protein transport</keyword>
<evidence type="ECO:0000259" key="11">
    <source>
        <dbReference type="Pfam" id="PF05134"/>
    </source>
</evidence>
<evidence type="ECO:0000256" key="6">
    <source>
        <dbReference type="ARBA" id="ARBA00022692"/>
    </source>
</evidence>
<evidence type="ECO:0000256" key="10">
    <source>
        <dbReference type="PIRNR" id="PIRNR015761"/>
    </source>
</evidence>
<comment type="subcellular location">
    <subcellularLocation>
        <location evidence="1">Cell inner membrane</location>
        <topology evidence="1">Single-pass membrane protein</topology>
    </subcellularLocation>
</comment>
<comment type="function">
    <text evidence="10">Inner membrane component of the type II secretion system required for the energy-dependent secretion of extracellular factors such as proteases and toxins from the periplasm.</text>
</comment>
<evidence type="ECO:0000313" key="14">
    <source>
        <dbReference type="Proteomes" id="UP001159100"/>
    </source>
</evidence>
<accession>A0ABT6QR26</accession>
<proteinExistence type="inferred from homology"/>
<dbReference type="EMBL" id="JARBWL010000002">
    <property type="protein sequence ID" value="MDI2593352.1"/>
    <property type="molecule type" value="Genomic_DNA"/>
</dbReference>
<name>A0ABT6QR26_9PSED</name>
<keyword evidence="5" id="KW-0997">Cell inner membrane</keyword>
<evidence type="ECO:0000259" key="12">
    <source>
        <dbReference type="Pfam" id="PF12693"/>
    </source>
</evidence>